<evidence type="ECO:0000256" key="2">
    <source>
        <dbReference type="PIRSR" id="PIRSR016184-1"/>
    </source>
</evidence>
<dbReference type="Gene3D" id="3.10.310.10">
    <property type="entry name" value="Diaminopimelate Epimerase, Chain A, domain 1"/>
    <property type="match status" value="2"/>
</dbReference>
<dbReference type="EMBL" id="QJKI01000001">
    <property type="protein sequence ID" value="PXX81864.1"/>
    <property type="molecule type" value="Genomic_DNA"/>
</dbReference>
<sequence>MTTPRAYHLVNVFAETRFGGNPLAVFEDGSGLTDAEMQAIAAQMNLSETVFLFPPRLPGCDAHVRIFTPGYELPFAGHPTLGSAAMVRRLGRGGDHVQLGMAAGVFPVRAEGERWQLAAKSPVAQPWVTHTHHLAGALGLSPNEVRAARLIDCGTEQLLVEVCCREAVLNCRPDARLLEAYCRNRQGVAMAYVWHIEQGVATVRLFFTHHGQVVEDPGTGSACANLGGWLQLAGKHPLTLRVEQGHALKRPNVLHLAVDAAGEITVAGEVIWLGQGVLHV</sequence>
<feature type="active site" evidence="2">
    <location>
        <position position="48"/>
    </location>
</feature>
<dbReference type="GO" id="GO:0016853">
    <property type="term" value="F:isomerase activity"/>
    <property type="evidence" value="ECO:0007669"/>
    <property type="project" value="TreeGrafter"/>
</dbReference>
<proteinExistence type="inferred from homology"/>
<dbReference type="SUPFAM" id="SSF54506">
    <property type="entry name" value="Diaminopimelate epimerase-like"/>
    <property type="match status" value="1"/>
</dbReference>
<comment type="caution">
    <text evidence="3">The sequence shown here is derived from an EMBL/GenBank/DDBJ whole genome shotgun (WGS) entry which is preliminary data.</text>
</comment>
<keyword evidence="4" id="KW-1185">Reference proteome</keyword>
<dbReference type="RefSeq" id="WP_110389191.1">
    <property type="nucleotide sequence ID" value="NZ_DAIPEO010000260.1"/>
</dbReference>
<accession>A0A318KVB0</accession>
<dbReference type="NCBIfam" id="TIGR00654">
    <property type="entry name" value="PhzF_family"/>
    <property type="match status" value="1"/>
</dbReference>
<evidence type="ECO:0000313" key="4">
    <source>
        <dbReference type="Proteomes" id="UP000247555"/>
    </source>
</evidence>
<dbReference type="Proteomes" id="UP000247555">
    <property type="component" value="Unassembled WGS sequence"/>
</dbReference>
<evidence type="ECO:0000313" key="3">
    <source>
        <dbReference type="EMBL" id="PXX81864.1"/>
    </source>
</evidence>
<dbReference type="Pfam" id="PF02567">
    <property type="entry name" value="PhzC-PhzF"/>
    <property type="match status" value="1"/>
</dbReference>
<organism evidence="3 4">
    <name type="scientific">Rivihabitans pingtungensis</name>
    <dbReference type="NCBI Taxonomy" id="1054498"/>
    <lineage>
        <taxon>Bacteria</taxon>
        <taxon>Pseudomonadati</taxon>
        <taxon>Pseudomonadota</taxon>
        <taxon>Betaproteobacteria</taxon>
        <taxon>Neisseriales</taxon>
        <taxon>Aquaspirillaceae</taxon>
        <taxon>Rivihabitans</taxon>
    </lineage>
</organism>
<protein>
    <submittedName>
        <fullName evidence="3">PhzF family phenazine biosynthesis protein</fullName>
    </submittedName>
</protein>
<comment type="similarity">
    <text evidence="1">Belongs to the PhzF family.</text>
</comment>
<dbReference type="GO" id="GO:0005737">
    <property type="term" value="C:cytoplasm"/>
    <property type="evidence" value="ECO:0007669"/>
    <property type="project" value="TreeGrafter"/>
</dbReference>
<dbReference type="PANTHER" id="PTHR13774">
    <property type="entry name" value="PHENAZINE BIOSYNTHESIS PROTEIN"/>
    <property type="match status" value="1"/>
</dbReference>
<gene>
    <name evidence="3" type="ORF">DFR34_10193</name>
</gene>
<dbReference type="InterPro" id="IPR003719">
    <property type="entry name" value="Phenazine_PhzF-like"/>
</dbReference>
<dbReference type="PIRSF" id="PIRSF016184">
    <property type="entry name" value="PhzC_PhzF"/>
    <property type="match status" value="1"/>
</dbReference>
<dbReference type="OrthoDB" id="9788221at2"/>
<dbReference type="PANTHER" id="PTHR13774:SF32">
    <property type="entry name" value="ANTISENSE-ENHANCING SEQUENCE 1"/>
    <property type="match status" value="1"/>
</dbReference>
<evidence type="ECO:0000256" key="1">
    <source>
        <dbReference type="ARBA" id="ARBA00008270"/>
    </source>
</evidence>
<dbReference type="AlphaFoldDB" id="A0A318KVB0"/>
<name>A0A318KVB0_9NEIS</name>
<reference evidence="3 4" key="1">
    <citation type="submission" date="2018-05" db="EMBL/GenBank/DDBJ databases">
        <title>Genomic Encyclopedia of Type Strains, Phase IV (KMG-IV): sequencing the most valuable type-strain genomes for metagenomic binning, comparative biology and taxonomic classification.</title>
        <authorList>
            <person name="Goeker M."/>
        </authorList>
    </citation>
    <scope>NUCLEOTIDE SEQUENCE [LARGE SCALE GENOMIC DNA]</scope>
    <source>
        <strain evidence="3 4">DSM 29661</strain>
    </source>
</reference>